<dbReference type="SUPFAM" id="SSF103473">
    <property type="entry name" value="MFS general substrate transporter"/>
    <property type="match status" value="1"/>
</dbReference>
<feature type="transmembrane region" description="Helical" evidence="1">
    <location>
        <begin position="171"/>
        <end position="189"/>
    </location>
</feature>
<feature type="transmembrane region" description="Helical" evidence="1">
    <location>
        <begin position="60"/>
        <end position="79"/>
    </location>
</feature>
<dbReference type="RefSeq" id="WP_092389578.1">
    <property type="nucleotide sequence ID" value="NZ_LT629787.1"/>
</dbReference>
<dbReference type="AlphaFoldDB" id="A0A1H2EPI5"/>
<proteinExistence type="predicted"/>
<evidence type="ECO:0000313" key="3">
    <source>
        <dbReference type="Proteomes" id="UP000243924"/>
    </source>
</evidence>
<dbReference type="OrthoDB" id="1117124at2"/>
<sequence>MHQDKPLDSLYNRLVDEEDARVCKDIPDSACSDVPQNFFRQVGAITLTSLGDTLINPKTTLAWLMGVVGAPVALIAWLVPIRESGSMLPQLMIASWIRQFSRRKGVWVAGSLLQALSLLAMGLVAWTTTGALAGGLIIACLVVFSLARGLCSVASKDVIGKTIPKTRRGRLNGLASSISGWLALAFGVYTLLQPPSDDDSVFYVSLLVGAALLWVLATLVYQSVDEAPGATEGGANGMREAFARLSLLRDDAHFRRFVITRALLLCSALSAPYYVVLGQELSTGLSMLGAFLIANGLANSLSSMIWGRMSDHSSRQVMIRAAFLASLLGPAVIGIHVWGGLPENVHAWLFPVAFFVLGVAHSGVRVGRKTYVLDMAGGNKRTDYVAVGNSLIGLILLATGLFGLLSGLIGAAGMLLLLSAIGLAGALLAFTLPEVQAD</sequence>
<gene>
    <name evidence="2" type="ORF">SAMN05216210_0925</name>
</gene>
<dbReference type="PANTHER" id="PTHR23526">
    <property type="entry name" value="INTEGRAL MEMBRANE TRANSPORT PROTEIN-RELATED"/>
    <property type="match status" value="1"/>
</dbReference>
<accession>A0A1H2EPI5</accession>
<protein>
    <submittedName>
        <fullName evidence="2">Predicted arabinose efflux permease, MFS family</fullName>
    </submittedName>
</protein>
<feature type="transmembrane region" description="Helical" evidence="1">
    <location>
        <begin position="258"/>
        <end position="275"/>
    </location>
</feature>
<feature type="transmembrane region" description="Helical" evidence="1">
    <location>
        <begin position="384"/>
        <end position="405"/>
    </location>
</feature>
<evidence type="ECO:0000313" key="2">
    <source>
        <dbReference type="EMBL" id="SDT97037.1"/>
    </source>
</evidence>
<feature type="transmembrane region" description="Helical" evidence="1">
    <location>
        <begin position="201"/>
        <end position="221"/>
    </location>
</feature>
<feature type="transmembrane region" description="Helical" evidence="1">
    <location>
        <begin position="106"/>
        <end position="126"/>
    </location>
</feature>
<dbReference type="PANTHER" id="PTHR23526:SF2">
    <property type="entry name" value="MAJOR FACILITATOR SUPERFAMILY (MFS) PROFILE DOMAIN-CONTAINING PROTEIN"/>
    <property type="match status" value="1"/>
</dbReference>
<feature type="transmembrane region" description="Helical" evidence="1">
    <location>
        <begin position="287"/>
        <end position="306"/>
    </location>
</feature>
<name>A0A1H2EPI5_9GAMM</name>
<feature type="transmembrane region" description="Helical" evidence="1">
    <location>
        <begin position="318"/>
        <end position="339"/>
    </location>
</feature>
<feature type="transmembrane region" description="Helical" evidence="1">
    <location>
        <begin position="345"/>
        <end position="364"/>
    </location>
</feature>
<keyword evidence="1" id="KW-0472">Membrane</keyword>
<feature type="transmembrane region" description="Helical" evidence="1">
    <location>
        <begin position="132"/>
        <end position="151"/>
    </location>
</feature>
<dbReference type="Gene3D" id="1.20.1250.20">
    <property type="entry name" value="MFS general substrate transporter like domains"/>
    <property type="match status" value="2"/>
</dbReference>
<dbReference type="STRING" id="1434072.SAMN05216210_0925"/>
<reference evidence="3" key="1">
    <citation type="submission" date="2016-10" db="EMBL/GenBank/DDBJ databases">
        <authorList>
            <person name="Varghese N."/>
            <person name="Submissions S."/>
        </authorList>
    </citation>
    <scope>NUCLEOTIDE SEQUENCE [LARGE SCALE GENOMIC DNA]</scope>
    <source>
        <strain evidence="3">CECT 8338</strain>
    </source>
</reference>
<keyword evidence="1" id="KW-0812">Transmembrane</keyword>
<organism evidence="2 3">
    <name type="scientific">Halopseudomonas salegens</name>
    <dbReference type="NCBI Taxonomy" id="1434072"/>
    <lineage>
        <taxon>Bacteria</taxon>
        <taxon>Pseudomonadati</taxon>
        <taxon>Pseudomonadota</taxon>
        <taxon>Gammaproteobacteria</taxon>
        <taxon>Pseudomonadales</taxon>
        <taxon>Pseudomonadaceae</taxon>
        <taxon>Halopseudomonas</taxon>
    </lineage>
</organism>
<dbReference type="InterPro" id="IPR036259">
    <property type="entry name" value="MFS_trans_sf"/>
</dbReference>
<dbReference type="InterPro" id="IPR052528">
    <property type="entry name" value="Sugar_transport-like"/>
</dbReference>
<keyword evidence="1" id="KW-1133">Transmembrane helix</keyword>
<dbReference type="EMBL" id="LT629787">
    <property type="protein sequence ID" value="SDT97037.1"/>
    <property type="molecule type" value="Genomic_DNA"/>
</dbReference>
<dbReference type="Proteomes" id="UP000243924">
    <property type="component" value="Chromosome I"/>
</dbReference>
<keyword evidence="3" id="KW-1185">Reference proteome</keyword>
<evidence type="ECO:0000256" key="1">
    <source>
        <dbReference type="SAM" id="Phobius"/>
    </source>
</evidence>
<feature type="transmembrane region" description="Helical" evidence="1">
    <location>
        <begin position="411"/>
        <end position="432"/>
    </location>
</feature>